<dbReference type="Proteomes" id="UP000468388">
    <property type="component" value="Unassembled WGS sequence"/>
</dbReference>
<dbReference type="EMBL" id="WRXO01000008">
    <property type="protein sequence ID" value="MVT43754.1"/>
    <property type="molecule type" value="Genomic_DNA"/>
</dbReference>
<proteinExistence type="predicted"/>
<dbReference type="CDD" id="cd04196">
    <property type="entry name" value="GT_2_like_d"/>
    <property type="match status" value="1"/>
</dbReference>
<reference evidence="2 3" key="1">
    <citation type="submission" date="2019-12" db="EMBL/GenBank/DDBJ databases">
        <title>The draft genomic sequence of strain Chitinophaga oryziterrae JCM 16595.</title>
        <authorList>
            <person name="Zhang X."/>
        </authorList>
    </citation>
    <scope>NUCLEOTIDE SEQUENCE [LARGE SCALE GENOMIC DNA]</scope>
    <source>
        <strain evidence="2 3">JCM 16595</strain>
    </source>
</reference>
<protein>
    <submittedName>
        <fullName evidence="2">Glycosyltransferase</fullName>
    </submittedName>
</protein>
<dbReference type="SUPFAM" id="SSF53448">
    <property type="entry name" value="Nucleotide-diphospho-sugar transferases"/>
    <property type="match status" value="1"/>
</dbReference>
<dbReference type="InterPro" id="IPR029044">
    <property type="entry name" value="Nucleotide-diphossugar_trans"/>
</dbReference>
<gene>
    <name evidence="2" type="ORF">GO495_24380</name>
</gene>
<dbReference type="Pfam" id="PF00535">
    <property type="entry name" value="Glycos_transf_2"/>
    <property type="match status" value="1"/>
</dbReference>
<dbReference type="AlphaFoldDB" id="A0A6N8JFL8"/>
<sequence length="323" mass="37731">MEKIYTISVALCTYNGEKYLHEQLDSIFNQTVPVNEIVVVDDVSTDNTIALLSAYAAKYPGIFNIVRNEKNIGARKNFEKALYLCKGDIIFVSDQDDSWYPQKVEKVIAHFNHHEEDKVVFTNASFIDDNDLPLSSSLWDVNVFTKEIVQYAADKDNLLRYLLKYGKIVTGATVAIKKDFLDKILPFRLMHKLWHDGWIAVVAAHYHALGFIDEPLIKYRLHQGQQVGFEYIQKINRIMEGIDPVSDMLRKEMNGLIEENELHLLVHARRKRVRFIRRIGRFIKLDKHITDEIREECRLAEKAFTRAKPFHVRIAETFRKMFK</sequence>
<dbReference type="PANTHER" id="PTHR22916:SF3">
    <property type="entry name" value="UDP-GLCNAC:BETAGAL BETA-1,3-N-ACETYLGLUCOSAMINYLTRANSFERASE-LIKE PROTEIN 1"/>
    <property type="match status" value="1"/>
</dbReference>
<feature type="domain" description="Glycosyltransferase 2-like" evidence="1">
    <location>
        <begin position="8"/>
        <end position="145"/>
    </location>
</feature>
<dbReference type="GO" id="GO:0016758">
    <property type="term" value="F:hexosyltransferase activity"/>
    <property type="evidence" value="ECO:0007669"/>
    <property type="project" value="UniProtKB-ARBA"/>
</dbReference>
<dbReference type="InterPro" id="IPR001173">
    <property type="entry name" value="Glyco_trans_2-like"/>
</dbReference>
<dbReference type="RefSeq" id="WP_157302564.1">
    <property type="nucleotide sequence ID" value="NZ_BAAAZB010000021.1"/>
</dbReference>
<dbReference type="PANTHER" id="PTHR22916">
    <property type="entry name" value="GLYCOSYLTRANSFERASE"/>
    <property type="match status" value="1"/>
</dbReference>
<organism evidence="2 3">
    <name type="scientific">Chitinophaga oryziterrae</name>
    <dbReference type="NCBI Taxonomy" id="1031224"/>
    <lineage>
        <taxon>Bacteria</taxon>
        <taxon>Pseudomonadati</taxon>
        <taxon>Bacteroidota</taxon>
        <taxon>Chitinophagia</taxon>
        <taxon>Chitinophagales</taxon>
        <taxon>Chitinophagaceae</taxon>
        <taxon>Chitinophaga</taxon>
    </lineage>
</organism>
<keyword evidence="3" id="KW-1185">Reference proteome</keyword>
<evidence type="ECO:0000259" key="1">
    <source>
        <dbReference type="Pfam" id="PF00535"/>
    </source>
</evidence>
<comment type="caution">
    <text evidence="2">The sequence shown here is derived from an EMBL/GenBank/DDBJ whole genome shotgun (WGS) entry which is preliminary data.</text>
</comment>
<keyword evidence="2" id="KW-0808">Transferase</keyword>
<evidence type="ECO:0000313" key="3">
    <source>
        <dbReference type="Proteomes" id="UP000468388"/>
    </source>
</evidence>
<dbReference type="OrthoDB" id="9802649at2"/>
<name>A0A6N8JFL8_9BACT</name>
<accession>A0A6N8JFL8</accession>
<evidence type="ECO:0000313" key="2">
    <source>
        <dbReference type="EMBL" id="MVT43754.1"/>
    </source>
</evidence>
<dbReference type="Gene3D" id="3.90.550.10">
    <property type="entry name" value="Spore Coat Polysaccharide Biosynthesis Protein SpsA, Chain A"/>
    <property type="match status" value="1"/>
</dbReference>